<gene>
    <name evidence="2" type="ORF">bhn_I2344</name>
</gene>
<feature type="transmembrane region" description="Helical" evidence="1">
    <location>
        <begin position="69"/>
        <end position="92"/>
    </location>
</feature>
<proteinExistence type="predicted"/>
<keyword evidence="1" id="KW-0472">Membrane</keyword>
<dbReference type="KEGG" id="bhu:bhn_I2344"/>
<feature type="transmembrane region" description="Helical" evidence="1">
    <location>
        <begin position="38"/>
        <end position="57"/>
    </location>
</feature>
<keyword evidence="3" id="KW-1185">Reference proteome</keyword>
<dbReference type="AlphaFoldDB" id="A0A1D9P449"/>
<protein>
    <submittedName>
        <fullName evidence="2">Uncharacterized protein</fullName>
    </submittedName>
</protein>
<evidence type="ECO:0000256" key="1">
    <source>
        <dbReference type="SAM" id="Phobius"/>
    </source>
</evidence>
<evidence type="ECO:0000313" key="2">
    <source>
        <dbReference type="EMBL" id="AOZ97377.1"/>
    </source>
</evidence>
<organism evidence="2 3">
    <name type="scientific">Butyrivibrio hungatei</name>
    <dbReference type="NCBI Taxonomy" id="185008"/>
    <lineage>
        <taxon>Bacteria</taxon>
        <taxon>Bacillati</taxon>
        <taxon>Bacillota</taxon>
        <taxon>Clostridia</taxon>
        <taxon>Lachnospirales</taxon>
        <taxon>Lachnospiraceae</taxon>
        <taxon>Butyrivibrio</taxon>
    </lineage>
</organism>
<name>A0A1D9P449_9FIRM</name>
<sequence>MLKLCNLGIAFAFVFYFVFGIAVRLMALTEAKRNSARLAIVISSVSIVMISSFFAGILNLRVGICLTGILSLILSAVAFFVLTSIVIELYNIHIRIKMRRFMVLFDIVDKLINEGKTTEEILNYLTGIQKLTKKEASDFLDFITDPDNHQFLAEVNEKIQEAKLLGHLPNNI</sequence>
<feature type="transmembrane region" description="Helical" evidence="1">
    <location>
        <begin position="6"/>
        <end position="26"/>
    </location>
</feature>
<dbReference type="Proteomes" id="UP000179284">
    <property type="component" value="Chromosome I"/>
</dbReference>
<reference evidence="3" key="1">
    <citation type="submission" date="2016-10" db="EMBL/GenBank/DDBJ databases">
        <title>The complete genome sequence of the rumen bacterium Butyrivibrio hungatei MB2003.</title>
        <authorList>
            <person name="Palevich N."/>
            <person name="Kelly W.J."/>
            <person name="Leahy S.C."/>
            <person name="Altermann E."/>
            <person name="Rakonjac J."/>
            <person name="Attwood G.T."/>
        </authorList>
    </citation>
    <scope>NUCLEOTIDE SEQUENCE [LARGE SCALE GENOMIC DNA]</scope>
    <source>
        <strain evidence="3">MB2003</strain>
    </source>
</reference>
<accession>A0A1D9P449</accession>
<keyword evidence="1" id="KW-1133">Transmembrane helix</keyword>
<dbReference type="EMBL" id="CP017831">
    <property type="protein sequence ID" value="AOZ97377.1"/>
    <property type="molecule type" value="Genomic_DNA"/>
</dbReference>
<evidence type="ECO:0000313" key="3">
    <source>
        <dbReference type="Proteomes" id="UP000179284"/>
    </source>
</evidence>
<keyword evidence="1" id="KW-0812">Transmembrane</keyword>